<keyword evidence="9" id="KW-1185">Reference proteome</keyword>
<dbReference type="InterPro" id="IPR050639">
    <property type="entry name" value="SSR_resolvase"/>
</dbReference>
<feature type="domain" description="Recombinase" evidence="7">
    <location>
        <begin position="159"/>
        <end position="286"/>
    </location>
</feature>
<dbReference type="GO" id="GO:0015074">
    <property type="term" value="P:DNA integration"/>
    <property type="evidence" value="ECO:0007669"/>
    <property type="project" value="UniProtKB-KW"/>
</dbReference>
<dbReference type="PANTHER" id="PTHR30461">
    <property type="entry name" value="DNA-INVERTASE FROM LAMBDOID PROPHAGE"/>
    <property type="match status" value="1"/>
</dbReference>
<evidence type="ECO:0000256" key="4">
    <source>
        <dbReference type="PIRSR" id="PIRSR606118-50"/>
    </source>
</evidence>
<dbReference type="GO" id="GO:0000150">
    <property type="term" value="F:DNA strand exchange activity"/>
    <property type="evidence" value="ECO:0007669"/>
    <property type="project" value="InterPro"/>
</dbReference>
<dbReference type="PROSITE" id="PS00397">
    <property type="entry name" value="RECOMBINASES_1"/>
    <property type="match status" value="1"/>
</dbReference>
<feature type="domain" description="Resolvase/invertase-type recombinase catalytic" evidence="6">
    <location>
        <begin position="4"/>
        <end position="152"/>
    </location>
</feature>
<sequence length="536" mass="61463">MIKRVVAYVRVSTTGQAEDGFSIEAQLEAIRNLAKALGYTIVGEYIDRGISGKSMDNREAFMRMMEDAKAGLFDMVMVWKMSRISRNHLDLLKIYEEFERIGVDFRSVSEPFDTSNPSGKLLFNLLGSIGEFERETIVENVKNGMKQKAREGGFNGGLMLGYRSVYPDSSQNKKEIIVIEEEAKIIRMIFDWYINGKGFKYIAFKLNELGFTTVKGNAFSIYSVRTIINNPTYAGKIRFNNYVNHSKNKRKGNEQELVLADGNHTPIIDIRTWEKAQSIFNSKKRYRTTPKKGAFLLTGLLKCPVCGSSMVAGRAPRKGPSGNKSYYKYYQCSKYKNFGKTECNANSVNAKYAEDYVLSKLNEFTLDDGLVETIINNLNDYVKKNVKPIQTKLELINKDISQYSERKERIFKLYEDGIIDQPHLMKRLKAFESEYEDIKIQREDLLNQINYKQTTKEIPTGKVKTLLKNFGSVLKISSREQKKLLLNLVVDKITVNTNRKINNIELRFDETIQKTLLKEDSSDEESSILMPFSLTI</sequence>
<evidence type="ECO:0000256" key="5">
    <source>
        <dbReference type="PROSITE-ProRule" id="PRU10137"/>
    </source>
</evidence>
<feature type="active site" description="O-(5'-phospho-DNA)-serine intermediate" evidence="4 5">
    <location>
        <position position="12"/>
    </location>
</feature>
<dbReference type="PROSITE" id="PS51737">
    <property type="entry name" value="RECOMBINASE_DNA_BIND"/>
    <property type="match status" value="1"/>
</dbReference>
<accession>A0A1M6LUN6</accession>
<dbReference type="Pfam" id="PF07508">
    <property type="entry name" value="Recombinase"/>
    <property type="match status" value="1"/>
</dbReference>
<dbReference type="InterPro" id="IPR011109">
    <property type="entry name" value="DNA_bind_recombinase_dom"/>
</dbReference>
<keyword evidence="2" id="KW-0238">DNA-binding</keyword>
<evidence type="ECO:0000259" key="7">
    <source>
        <dbReference type="PROSITE" id="PS51737"/>
    </source>
</evidence>
<dbReference type="InterPro" id="IPR025827">
    <property type="entry name" value="Zn_ribbon_recom_dom"/>
</dbReference>
<organism evidence="8 9">
    <name type="scientific">Dethiosulfatibacter aminovorans DSM 17477</name>
    <dbReference type="NCBI Taxonomy" id="1121476"/>
    <lineage>
        <taxon>Bacteria</taxon>
        <taxon>Bacillati</taxon>
        <taxon>Bacillota</taxon>
        <taxon>Tissierellia</taxon>
        <taxon>Dethiosulfatibacter</taxon>
    </lineage>
</organism>
<evidence type="ECO:0000313" key="8">
    <source>
        <dbReference type="EMBL" id="SHJ74891.1"/>
    </source>
</evidence>
<dbReference type="PANTHER" id="PTHR30461:SF23">
    <property type="entry name" value="DNA RECOMBINASE-RELATED"/>
    <property type="match status" value="1"/>
</dbReference>
<evidence type="ECO:0000256" key="1">
    <source>
        <dbReference type="ARBA" id="ARBA00022908"/>
    </source>
</evidence>
<dbReference type="Pfam" id="PF00239">
    <property type="entry name" value="Resolvase"/>
    <property type="match status" value="1"/>
</dbReference>
<dbReference type="Pfam" id="PF13408">
    <property type="entry name" value="Zn_ribbon_recom"/>
    <property type="match status" value="1"/>
</dbReference>
<evidence type="ECO:0000256" key="3">
    <source>
        <dbReference type="ARBA" id="ARBA00023172"/>
    </source>
</evidence>
<reference evidence="8 9" key="1">
    <citation type="submission" date="2016-11" db="EMBL/GenBank/DDBJ databases">
        <authorList>
            <person name="Jaros S."/>
            <person name="Januszkiewicz K."/>
            <person name="Wedrychowicz H."/>
        </authorList>
    </citation>
    <scope>NUCLEOTIDE SEQUENCE [LARGE SCALE GENOMIC DNA]</scope>
    <source>
        <strain evidence="8 9">DSM 17477</strain>
    </source>
</reference>
<dbReference type="InterPro" id="IPR006119">
    <property type="entry name" value="Resolv_N"/>
</dbReference>
<dbReference type="SUPFAM" id="SSF53041">
    <property type="entry name" value="Resolvase-like"/>
    <property type="match status" value="1"/>
</dbReference>
<evidence type="ECO:0000256" key="2">
    <source>
        <dbReference type="ARBA" id="ARBA00023125"/>
    </source>
</evidence>
<dbReference type="SMART" id="SM00857">
    <property type="entry name" value="Resolvase"/>
    <property type="match status" value="1"/>
</dbReference>
<dbReference type="RefSeq" id="WP_073050648.1">
    <property type="nucleotide sequence ID" value="NZ_FQZL01000034.1"/>
</dbReference>
<dbReference type="STRING" id="1121476.SAMN02745751_03283"/>
<evidence type="ECO:0000259" key="6">
    <source>
        <dbReference type="PROSITE" id="PS51736"/>
    </source>
</evidence>
<gene>
    <name evidence="8" type="ORF">SAMN02745751_03283</name>
</gene>
<dbReference type="InterPro" id="IPR036162">
    <property type="entry name" value="Resolvase-like_N_sf"/>
</dbReference>
<evidence type="ECO:0000313" key="9">
    <source>
        <dbReference type="Proteomes" id="UP000184052"/>
    </source>
</evidence>
<dbReference type="PROSITE" id="PS51736">
    <property type="entry name" value="RECOMBINASES_3"/>
    <property type="match status" value="1"/>
</dbReference>
<keyword evidence="3" id="KW-0233">DNA recombination</keyword>
<proteinExistence type="predicted"/>
<protein>
    <submittedName>
        <fullName evidence="8">Site-specific DNA recombinase</fullName>
    </submittedName>
</protein>
<dbReference type="Gene3D" id="3.40.50.1390">
    <property type="entry name" value="Resolvase, N-terminal catalytic domain"/>
    <property type="match status" value="1"/>
</dbReference>
<dbReference type="OrthoDB" id="9781670at2"/>
<name>A0A1M6LUN6_9FIRM</name>
<dbReference type="EMBL" id="FQZL01000034">
    <property type="protein sequence ID" value="SHJ74891.1"/>
    <property type="molecule type" value="Genomic_DNA"/>
</dbReference>
<dbReference type="InterPro" id="IPR038109">
    <property type="entry name" value="DNA_bind_recomb_sf"/>
</dbReference>
<dbReference type="AlphaFoldDB" id="A0A1M6LUN6"/>
<dbReference type="Gene3D" id="3.90.1750.20">
    <property type="entry name" value="Putative Large Serine Recombinase, Chain B, Domain 2"/>
    <property type="match status" value="1"/>
</dbReference>
<dbReference type="InterPro" id="IPR006118">
    <property type="entry name" value="Recombinase_CS"/>
</dbReference>
<dbReference type="GO" id="GO:0003677">
    <property type="term" value="F:DNA binding"/>
    <property type="evidence" value="ECO:0007669"/>
    <property type="project" value="UniProtKB-KW"/>
</dbReference>
<keyword evidence="1" id="KW-0229">DNA integration</keyword>
<dbReference type="CDD" id="cd00338">
    <property type="entry name" value="Ser_Recombinase"/>
    <property type="match status" value="1"/>
</dbReference>
<dbReference type="Proteomes" id="UP000184052">
    <property type="component" value="Unassembled WGS sequence"/>
</dbReference>